<feature type="domain" description="DinB-like" evidence="1">
    <location>
        <begin position="20"/>
        <end position="148"/>
    </location>
</feature>
<reference evidence="2 3" key="1">
    <citation type="submission" date="2017-09" db="EMBL/GenBank/DDBJ databases">
        <title>Large-scale bioinformatics analysis of Bacillus genomes uncovers conserved roles of natural products in bacterial physiology.</title>
        <authorList>
            <consortium name="Agbiome Team Llc"/>
            <person name="Bleich R.M."/>
            <person name="Grubbs K.J."/>
            <person name="Santa Maria K.C."/>
            <person name="Allen S.E."/>
            <person name="Farag S."/>
            <person name="Shank E.A."/>
            <person name="Bowers A."/>
        </authorList>
    </citation>
    <scope>NUCLEOTIDE SEQUENCE [LARGE SCALE GENOMIC DNA]</scope>
    <source>
        <strain evidence="2 3">AFS083043</strain>
    </source>
</reference>
<dbReference type="Proteomes" id="UP000242656">
    <property type="component" value="Unassembled WGS sequence"/>
</dbReference>
<organism evidence="2 3">
    <name type="scientific">Bacillus cereus</name>
    <dbReference type="NCBI Taxonomy" id="1396"/>
    <lineage>
        <taxon>Bacteria</taxon>
        <taxon>Bacillati</taxon>
        <taxon>Bacillota</taxon>
        <taxon>Bacilli</taxon>
        <taxon>Bacillales</taxon>
        <taxon>Bacillaceae</taxon>
        <taxon>Bacillus</taxon>
        <taxon>Bacillus cereus group</taxon>
    </lineage>
</organism>
<dbReference type="RefSeq" id="WP_098491298.1">
    <property type="nucleotide sequence ID" value="NZ_NUWN01000051.1"/>
</dbReference>
<accession>A0A2B0LZ72</accession>
<dbReference type="Pfam" id="PF12867">
    <property type="entry name" value="DinB_2"/>
    <property type="match status" value="1"/>
</dbReference>
<evidence type="ECO:0000313" key="3">
    <source>
        <dbReference type="Proteomes" id="UP000242656"/>
    </source>
</evidence>
<dbReference type="AlphaFoldDB" id="A0A2B0LZ72"/>
<gene>
    <name evidence="2" type="ORF">COI93_14005</name>
</gene>
<evidence type="ECO:0000313" key="2">
    <source>
        <dbReference type="EMBL" id="PFK39238.1"/>
    </source>
</evidence>
<dbReference type="Gene3D" id="1.20.120.450">
    <property type="entry name" value="dinb family like domain"/>
    <property type="match status" value="1"/>
</dbReference>
<evidence type="ECO:0000259" key="1">
    <source>
        <dbReference type="Pfam" id="PF12867"/>
    </source>
</evidence>
<dbReference type="SUPFAM" id="SSF109854">
    <property type="entry name" value="DinB/YfiT-like putative metalloenzymes"/>
    <property type="match status" value="1"/>
</dbReference>
<comment type="caution">
    <text evidence="2">The sequence shown here is derived from an EMBL/GenBank/DDBJ whole genome shotgun (WGS) entry which is preliminary data.</text>
</comment>
<protein>
    <recommendedName>
        <fullName evidence="1">DinB-like domain-containing protein</fullName>
    </recommendedName>
</protein>
<dbReference type="InterPro" id="IPR024775">
    <property type="entry name" value="DinB-like"/>
</dbReference>
<proteinExistence type="predicted"/>
<dbReference type="InterPro" id="IPR034660">
    <property type="entry name" value="DinB/YfiT-like"/>
</dbReference>
<sequence>MEKESILKGKLSLMEWCRGLKSVPDDIWFQPFRTGSWGIADVISHFIVWDEFLMRSRLPYFISGESLPHVSIDVEEMNKGAINYVRSGVSKEEVINQFVFTRKHLVSLIEVIPDQNFNTYYQFGKESMKLWDYFWSLVQHDIKHKEEIVDFLEGKQIKLDK</sequence>
<name>A0A2B0LZ72_BACCE</name>
<dbReference type="EMBL" id="NUWN01000051">
    <property type="protein sequence ID" value="PFK39238.1"/>
    <property type="molecule type" value="Genomic_DNA"/>
</dbReference>